<organism evidence="1 2">
    <name type="scientific">Eremococcus coleocola ACS-139-V-Col8</name>
    <dbReference type="NCBI Taxonomy" id="908337"/>
    <lineage>
        <taxon>Bacteria</taxon>
        <taxon>Bacillati</taxon>
        <taxon>Bacillota</taxon>
        <taxon>Bacilli</taxon>
        <taxon>Lactobacillales</taxon>
        <taxon>Aerococcaceae</taxon>
        <taxon>Eremococcus</taxon>
    </lineage>
</organism>
<evidence type="ECO:0000313" key="2">
    <source>
        <dbReference type="Proteomes" id="UP000005990"/>
    </source>
</evidence>
<accession>E4KPP2</accession>
<gene>
    <name evidence="1" type="ORF">HMPREF9257_1530</name>
</gene>
<keyword evidence="2" id="KW-1185">Reference proteome</keyword>
<dbReference type="Proteomes" id="UP000005990">
    <property type="component" value="Unassembled WGS sequence"/>
</dbReference>
<evidence type="ECO:0008006" key="3">
    <source>
        <dbReference type="Google" id="ProtNLM"/>
    </source>
</evidence>
<dbReference type="Gene3D" id="3.30.360.10">
    <property type="entry name" value="Dihydrodipicolinate Reductase, domain 2"/>
    <property type="match status" value="1"/>
</dbReference>
<name>E4KPP2_9LACT</name>
<comment type="caution">
    <text evidence="1">The sequence shown here is derived from an EMBL/GenBank/DDBJ whole genome shotgun (WGS) entry which is preliminary data.</text>
</comment>
<dbReference type="STRING" id="908337.HMPREF9257_1530"/>
<dbReference type="RefSeq" id="WP_006418476.1">
    <property type="nucleotide sequence ID" value="NZ_AENN01000015.1"/>
</dbReference>
<sequence>MDDLHRPQFAHLIDINGQNQTIHIPFEHDDFFSQIKQFTELYLTGKSQSSIMPLTDSLACAQILDQIKAKI</sequence>
<protein>
    <recommendedName>
        <fullName evidence="3">Gfo/Idh/MocA-like oxidoreductase C-terminal domain-containing protein</fullName>
    </recommendedName>
</protein>
<dbReference type="EMBL" id="AENN01000015">
    <property type="protein sequence ID" value="EFR31273.1"/>
    <property type="molecule type" value="Genomic_DNA"/>
</dbReference>
<evidence type="ECO:0000313" key="1">
    <source>
        <dbReference type="EMBL" id="EFR31273.1"/>
    </source>
</evidence>
<reference evidence="1 2" key="1">
    <citation type="submission" date="2010-10" db="EMBL/GenBank/DDBJ databases">
        <authorList>
            <person name="Durkin A.S."/>
            <person name="Madupu R."/>
            <person name="Torralba M."/>
            <person name="Gillis M."/>
            <person name="Methe B."/>
            <person name="Sutton G."/>
            <person name="Nelson K.E."/>
        </authorList>
    </citation>
    <scope>NUCLEOTIDE SEQUENCE [LARGE SCALE GENOMIC DNA]</scope>
    <source>
        <strain evidence="1 2">ACS-139-V-Col8</strain>
    </source>
</reference>
<dbReference type="AlphaFoldDB" id="E4KPP2"/>
<proteinExistence type="predicted"/>